<sequence length="246" mass="29029">MHQSQNIGSMKTDDIKQIWKSANTDETVGKQYSLKEIQEYRKKKSRQFSQSGKRIIYFDMGFKGLLVLALLYLITFQVAEPVYQQIIVVLISVTAILLGMNFIYLKKLEKIKETDAVMNNLKNQLHYFKNTYRNFIINSSFSNPIFVVTGFFFYFQFKYHEIRMGTPWEDPVLYLFLLAAFIISLGAQWANYRNELKELTEAIKDLDDESIASLKIEEHRMSRRRNLFMYTILIVLGMLVLLYFLL</sequence>
<proteinExistence type="predicted"/>
<comment type="caution">
    <text evidence="2">The sequence shown here is derived from an EMBL/GenBank/DDBJ whole genome shotgun (WGS) entry which is preliminary data.</text>
</comment>
<evidence type="ECO:0000256" key="1">
    <source>
        <dbReference type="SAM" id="Phobius"/>
    </source>
</evidence>
<dbReference type="Proteomes" id="UP000240621">
    <property type="component" value="Unassembled WGS sequence"/>
</dbReference>
<name>A0A2P8CAD9_9BACT</name>
<organism evidence="2 3">
    <name type="scientific">Prolixibacter denitrificans</name>
    <dbReference type="NCBI Taxonomy" id="1541063"/>
    <lineage>
        <taxon>Bacteria</taxon>
        <taxon>Pseudomonadati</taxon>
        <taxon>Bacteroidota</taxon>
        <taxon>Bacteroidia</taxon>
        <taxon>Marinilabiliales</taxon>
        <taxon>Prolixibacteraceae</taxon>
        <taxon>Prolixibacter</taxon>
    </lineage>
</organism>
<feature type="transmembrane region" description="Helical" evidence="1">
    <location>
        <begin position="172"/>
        <end position="190"/>
    </location>
</feature>
<accession>A0A2P8CAD9</accession>
<evidence type="ECO:0000313" key="3">
    <source>
        <dbReference type="Proteomes" id="UP000240621"/>
    </source>
</evidence>
<keyword evidence="1" id="KW-0812">Transmembrane</keyword>
<keyword evidence="1" id="KW-0472">Membrane</keyword>
<evidence type="ECO:0000313" key="2">
    <source>
        <dbReference type="EMBL" id="PSK81934.1"/>
    </source>
</evidence>
<feature type="transmembrane region" description="Helical" evidence="1">
    <location>
        <begin position="135"/>
        <end position="157"/>
    </location>
</feature>
<dbReference type="EMBL" id="PYGC01000007">
    <property type="protein sequence ID" value="PSK81934.1"/>
    <property type="molecule type" value="Genomic_DNA"/>
</dbReference>
<feature type="transmembrane region" description="Helical" evidence="1">
    <location>
        <begin position="82"/>
        <end position="104"/>
    </location>
</feature>
<dbReference type="AlphaFoldDB" id="A0A2P8CAD9"/>
<feature type="transmembrane region" description="Helical" evidence="1">
    <location>
        <begin position="227"/>
        <end position="245"/>
    </location>
</feature>
<keyword evidence="1" id="KW-1133">Transmembrane helix</keyword>
<feature type="transmembrane region" description="Helical" evidence="1">
    <location>
        <begin position="55"/>
        <end position="76"/>
    </location>
</feature>
<gene>
    <name evidence="2" type="ORF">CLV93_10743</name>
</gene>
<protein>
    <submittedName>
        <fullName evidence="2">Uncharacterized protein</fullName>
    </submittedName>
</protein>
<reference evidence="2 3" key="1">
    <citation type="submission" date="2018-03" db="EMBL/GenBank/DDBJ databases">
        <title>Genomic Encyclopedia of Archaeal and Bacterial Type Strains, Phase II (KMG-II): from individual species to whole genera.</title>
        <authorList>
            <person name="Goeker M."/>
        </authorList>
    </citation>
    <scope>NUCLEOTIDE SEQUENCE [LARGE SCALE GENOMIC DNA]</scope>
    <source>
        <strain evidence="2 3">DSM 27267</strain>
    </source>
</reference>